<feature type="transmembrane region" description="Helical" evidence="1">
    <location>
        <begin position="60"/>
        <end position="82"/>
    </location>
</feature>
<keyword evidence="3" id="KW-1185">Reference proteome</keyword>
<evidence type="ECO:0008006" key="4">
    <source>
        <dbReference type="Google" id="ProtNLM"/>
    </source>
</evidence>
<feature type="transmembrane region" description="Helical" evidence="1">
    <location>
        <begin position="7"/>
        <end position="28"/>
    </location>
</feature>
<comment type="caution">
    <text evidence="2">The sequence shown here is derived from an EMBL/GenBank/DDBJ whole genome shotgun (WGS) entry which is preliminary data.</text>
</comment>
<dbReference type="Pfam" id="PF20599">
    <property type="entry name" value="DUF6796"/>
    <property type="match status" value="1"/>
</dbReference>
<protein>
    <recommendedName>
        <fullName evidence="4">DUF4386 domain-containing protein</fullName>
    </recommendedName>
</protein>
<evidence type="ECO:0000313" key="2">
    <source>
        <dbReference type="EMBL" id="GAA1975054.1"/>
    </source>
</evidence>
<accession>A0ABN2RUB5</accession>
<reference evidence="2 3" key="1">
    <citation type="journal article" date="2019" name="Int. J. Syst. Evol. Microbiol.">
        <title>The Global Catalogue of Microorganisms (GCM) 10K type strain sequencing project: providing services to taxonomists for standard genome sequencing and annotation.</title>
        <authorList>
            <consortium name="The Broad Institute Genomics Platform"/>
            <consortium name="The Broad Institute Genome Sequencing Center for Infectious Disease"/>
            <person name="Wu L."/>
            <person name="Ma J."/>
        </authorList>
    </citation>
    <scope>NUCLEOTIDE SEQUENCE [LARGE SCALE GENOMIC DNA]</scope>
    <source>
        <strain evidence="2 3">JCM 14545</strain>
    </source>
</reference>
<dbReference type="InterPro" id="IPR046475">
    <property type="entry name" value="DUF6796"/>
</dbReference>
<proteinExistence type="predicted"/>
<dbReference type="RefSeq" id="WP_344425694.1">
    <property type="nucleotide sequence ID" value="NZ_BAAANN010000026.1"/>
</dbReference>
<keyword evidence="1" id="KW-0472">Membrane</keyword>
<keyword evidence="1" id="KW-0812">Transmembrane</keyword>
<name>A0ABN2RUB5_9PSEU</name>
<dbReference type="Proteomes" id="UP001501116">
    <property type="component" value="Unassembled WGS sequence"/>
</dbReference>
<evidence type="ECO:0000313" key="3">
    <source>
        <dbReference type="Proteomes" id="UP001501116"/>
    </source>
</evidence>
<gene>
    <name evidence="2" type="ORF">GCM10009754_57840</name>
</gene>
<feature type="transmembrane region" description="Helical" evidence="1">
    <location>
        <begin position="207"/>
        <end position="226"/>
    </location>
</feature>
<feature type="transmembrane region" description="Helical" evidence="1">
    <location>
        <begin position="150"/>
        <end position="171"/>
    </location>
</feature>
<evidence type="ECO:0000256" key="1">
    <source>
        <dbReference type="SAM" id="Phobius"/>
    </source>
</evidence>
<dbReference type="EMBL" id="BAAANN010000026">
    <property type="protein sequence ID" value="GAA1975054.1"/>
    <property type="molecule type" value="Genomic_DNA"/>
</dbReference>
<feature type="transmembrane region" description="Helical" evidence="1">
    <location>
        <begin position="180"/>
        <end position="201"/>
    </location>
</feature>
<sequence length="238" mass="25019">MAVFVRLTGIAGVVASLFWILGDALLLGGSTDRAAHPLLRGNPGLADTVGSLLAPSTDQLMWGALAGVLTAPLYLAAVWHLYRGIRPAGRALAVPPAVALAASWAIAPFIHGSFYYWGEAYRAAESLGDDRAGVDRLLAMADDFSAAISVAYWVYGILVGLASLWIVVLIVRGRTAYPRWAVPASPGIGLLIGFAVAALLAGTVFQGAALSIGHLLTFTLSTILLWRRPFLPPSPVHP</sequence>
<feature type="transmembrane region" description="Helical" evidence="1">
    <location>
        <begin position="94"/>
        <end position="117"/>
    </location>
</feature>
<organism evidence="2 3">
    <name type="scientific">Amycolatopsis minnesotensis</name>
    <dbReference type="NCBI Taxonomy" id="337894"/>
    <lineage>
        <taxon>Bacteria</taxon>
        <taxon>Bacillati</taxon>
        <taxon>Actinomycetota</taxon>
        <taxon>Actinomycetes</taxon>
        <taxon>Pseudonocardiales</taxon>
        <taxon>Pseudonocardiaceae</taxon>
        <taxon>Amycolatopsis</taxon>
    </lineage>
</organism>
<keyword evidence="1" id="KW-1133">Transmembrane helix</keyword>